<dbReference type="InterPro" id="IPR000515">
    <property type="entry name" value="MetI-like"/>
</dbReference>
<evidence type="ECO:0000256" key="3">
    <source>
        <dbReference type="ARBA" id="ARBA00022475"/>
    </source>
</evidence>
<feature type="transmembrane region" description="Helical" evidence="8">
    <location>
        <begin position="462"/>
        <end position="484"/>
    </location>
</feature>
<dbReference type="GO" id="GO:0055085">
    <property type="term" value="P:transmembrane transport"/>
    <property type="evidence" value="ECO:0007669"/>
    <property type="project" value="InterPro"/>
</dbReference>
<evidence type="ECO:0000313" key="11">
    <source>
        <dbReference type="EMBL" id="AWI86206.1"/>
    </source>
</evidence>
<feature type="transmembrane region" description="Helical" evidence="8">
    <location>
        <begin position="330"/>
        <end position="359"/>
    </location>
</feature>
<evidence type="ECO:0000256" key="2">
    <source>
        <dbReference type="ARBA" id="ARBA00022448"/>
    </source>
</evidence>
<keyword evidence="6 8" id="KW-1133">Transmembrane helix</keyword>
<feature type="transmembrane region" description="Helical" evidence="8">
    <location>
        <begin position="394"/>
        <end position="416"/>
    </location>
</feature>
<feature type="transmembrane region" description="Helical" evidence="8">
    <location>
        <begin position="101"/>
        <end position="121"/>
    </location>
</feature>
<keyword evidence="3" id="KW-1003">Cell membrane</keyword>
<name>A0A2U8HMA1_9RHOB</name>
<evidence type="ECO:0000256" key="5">
    <source>
        <dbReference type="ARBA" id="ARBA00022692"/>
    </source>
</evidence>
<feature type="domain" description="ABC transmembrane type-1" evidence="10">
    <location>
        <begin position="97"/>
        <end position="305"/>
    </location>
</feature>
<accession>A0A2U8HMA1</accession>
<feature type="compositionally biased region" description="Low complexity" evidence="9">
    <location>
        <begin position="13"/>
        <end position="24"/>
    </location>
</feature>
<dbReference type="SUPFAM" id="SSF161098">
    <property type="entry name" value="MetI-like"/>
    <property type="match status" value="2"/>
</dbReference>
<dbReference type="AlphaFoldDB" id="A0A2U8HMA1"/>
<evidence type="ECO:0000256" key="6">
    <source>
        <dbReference type="ARBA" id="ARBA00022989"/>
    </source>
</evidence>
<reference evidence="11 12" key="1">
    <citation type="submission" date="2017-06" db="EMBL/GenBank/DDBJ databases">
        <title>Yangia sp. YSBP01 complete genome sequence.</title>
        <authorList>
            <person name="Woo J.-H."/>
            <person name="Kim H.-S."/>
        </authorList>
    </citation>
    <scope>NUCLEOTIDE SEQUENCE [LARGE SCALE GENOMIC DNA]</scope>
    <source>
        <strain evidence="11 12">YSBP01</strain>
        <plasmid evidence="11 12">unnamed1</plasmid>
    </source>
</reference>
<organism evidence="11 12">
    <name type="scientific">Alloyangia pacifica</name>
    <dbReference type="NCBI Taxonomy" id="311180"/>
    <lineage>
        <taxon>Bacteria</taxon>
        <taxon>Pseudomonadati</taxon>
        <taxon>Pseudomonadota</taxon>
        <taxon>Alphaproteobacteria</taxon>
        <taxon>Rhodobacterales</taxon>
        <taxon>Roseobacteraceae</taxon>
        <taxon>Alloyangia</taxon>
    </lineage>
</organism>
<feature type="transmembrane region" description="Helical" evidence="8">
    <location>
        <begin position="133"/>
        <end position="157"/>
    </location>
</feature>
<dbReference type="OrthoDB" id="27542at2"/>
<keyword evidence="5 8" id="KW-0812">Transmembrane</keyword>
<feature type="region of interest" description="Disordered" evidence="9">
    <location>
        <begin position="1"/>
        <end position="30"/>
    </location>
</feature>
<evidence type="ECO:0000256" key="7">
    <source>
        <dbReference type="ARBA" id="ARBA00023136"/>
    </source>
</evidence>
<dbReference type="EMBL" id="CP022191">
    <property type="protein sequence ID" value="AWI86206.1"/>
    <property type="molecule type" value="Genomic_DNA"/>
</dbReference>
<evidence type="ECO:0000256" key="1">
    <source>
        <dbReference type="ARBA" id="ARBA00004429"/>
    </source>
</evidence>
<gene>
    <name evidence="11" type="ORF">CEW88_20925</name>
</gene>
<dbReference type="PANTHER" id="PTHR43357">
    <property type="entry name" value="INNER MEMBRANE ABC TRANSPORTER PERMEASE PROTEIN YDCV"/>
    <property type="match status" value="1"/>
</dbReference>
<feature type="domain" description="ABC transmembrane type-1" evidence="10">
    <location>
        <begin position="390"/>
        <end position="584"/>
    </location>
</feature>
<dbReference type="CDD" id="cd06261">
    <property type="entry name" value="TM_PBP2"/>
    <property type="match status" value="2"/>
</dbReference>
<keyword evidence="11" id="KW-0614">Plasmid</keyword>
<comment type="subcellular location">
    <subcellularLocation>
        <location evidence="1">Cell inner membrane</location>
        <topology evidence="1">Multi-pass membrane protein</topology>
    </subcellularLocation>
    <subcellularLocation>
        <location evidence="8">Cell membrane</location>
        <topology evidence="8">Multi-pass membrane protein</topology>
    </subcellularLocation>
</comment>
<dbReference type="PROSITE" id="PS50928">
    <property type="entry name" value="ABC_TM1"/>
    <property type="match status" value="2"/>
</dbReference>
<evidence type="ECO:0000256" key="4">
    <source>
        <dbReference type="ARBA" id="ARBA00022519"/>
    </source>
</evidence>
<evidence type="ECO:0000256" key="8">
    <source>
        <dbReference type="RuleBase" id="RU363032"/>
    </source>
</evidence>
<protein>
    <submittedName>
        <fullName evidence="11">ABC transporter permease</fullName>
    </submittedName>
</protein>
<dbReference type="KEGG" id="ypac:CEW88_20925"/>
<comment type="similarity">
    <text evidence="8">Belongs to the binding-protein-dependent transport system permease family.</text>
</comment>
<proteinExistence type="inferred from homology"/>
<dbReference type="Gene3D" id="1.10.3720.10">
    <property type="entry name" value="MetI-like"/>
    <property type="match status" value="2"/>
</dbReference>
<dbReference type="GO" id="GO:0005886">
    <property type="term" value="C:plasma membrane"/>
    <property type="evidence" value="ECO:0007669"/>
    <property type="project" value="UniProtKB-SubCell"/>
</dbReference>
<sequence length="600" mass="63645">MPRSRPTKPCARSSPSSSGSDRVSLVQDQAARPSRARRLLGHLGGERALTLVLILFVGLLSIAPLARLLYAALFPQGTFDVERIAAILGGRRVLEATLNTLWIACAATLLATAVGTMAALLTSLTDMRRRTLWVFGFVLPLMIPPQVTALAWVQAFSPASPILGPLGLALPPGTRHPLYSMGGIIFLLGLYNAPLVFLSVRASLQRLPASLVEAAHANGAGAGQVTRDIILPLIRGGVFAGAALAFVSSIGNFGIQAMLGIPARVPTLITLIYQRLNAYGPSALNDMALLALLLALLTVLGMTLTAWLGRRGDQRVDAAQRPPRMALGAWRLPVSGVAWLYLALCLVLPLSALLGTALVRGYGQPLTPDTLTFENFANALFHHEGIRSAFLTSLWLTLLTVAVLIPAAVALGYVLSWRRGWVARLLRLASELAYALPGIIIGVAMILFFLRPLPFVGTGLYGTVWVILAAYLSNFLALALRPVLGGYAQIDRALDEAAQLAGAGVFARLRDIVLPALAPSAMAAAILVFMTAVNEIQVSVLLVSSRATTIGPMIIFLEEAGSSTLAAAVGCLMVLMVLALMGLSLLVGRRLPEGVLPWRD</sequence>
<feature type="transmembrane region" description="Helical" evidence="8">
    <location>
        <begin position="512"/>
        <end position="530"/>
    </location>
</feature>
<feature type="transmembrane region" description="Helical" evidence="8">
    <location>
        <begin position="237"/>
        <end position="259"/>
    </location>
</feature>
<feature type="transmembrane region" description="Helical" evidence="8">
    <location>
        <begin position="564"/>
        <end position="587"/>
    </location>
</feature>
<dbReference type="Pfam" id="PF00528">
    <property type="entry name" value="BPD_transp_1"/>
    <property type="match status" value="2"/>
</dbReference>
<evidence type="ECO:0000259" key="10">
    <source>
        <dbReference type="PROSITE" id="PS50928"/>
    </source>
</evidence>
<dbReference type="InterPro" id="IPR035906">
    <property type="entry name" value="MetI-like_sf"/>
</dbReference>
<evidence type="ECO:0000313" key="12">
    <source>
        <dbReference type="Proteomes" id="UP000244915"/>
    </source>
</evidence>
<evidence type="ECO:0000256" key="9">
    <source>
        <dbReference type="SAM" id="MobiDB-lite"/>
    </source>
</evidence>
<keyword evidence="7 8" id="KW-0472">Membrane</keyword>
<keyword evidence="4" id="KW-0997">Cell inner membrane</keyword>
<feature type="transmembrane region" description="Helical" evidence="8">
    <location>
        <begin position="177"/>
        <end position="198"/>
    </location>
</feature>
<keyword evidence="2 8" id="KW-0813">Transport</keyword>
<feature type="transmembrane region" description="Helical" evidence="8">
    <location>
        <begin position="428"/>
        <end position="450"/>
    </location>
</feature>
<feature type="transmembrane region" description="Helical" evidence="8">
    <location>
        <begin position="287"/>
        <end position="309"/>
    </location>
</feature>
<dbReference type="PANTHER" id="PTHR43357:SF4">
    <property type="entry name" value="INNER MEMBRANE ABC TRANSPORTER PERMEASE PROTEIN YDCV"/>
    <property type="match status" value="1"/>
</dbReference>
<geneLocation type="plasmid" evidence="11 12">
    <name>unnamed1</name>
</geneLocation>
<dbReference type="Proteomes" id="UP000244915">
    <property type="component" value="Plasmid unnamed1"/>
</dbReference>
<feature type="transmembrane region" description="Helical" evidence="8">
    <location>
        <begin position="48"/>
        <end position="70"/>
    </location>
</feature>